<dbReference type="GO" id="GO:0016746">
    <property type="term" value="F:acyltransferase activity"/>
    <property type="evidence" value="ECO:0007669"/>
    <property type="project" value="UniProtKB-KW"/>
</dbReference>
<name>A0ABY8QR78_9MICO</name>
<evidence type="ECO:0000313" key="3">
    <source>
        <dbReference type="Proteomes" id="UP001209083"/>
    </source>
</evidence>
<evidence type="ECO:0000259" key="1">
    <source>
        <dbReference type="Pfam" id="PF03417"/>
    </source>
</evidence>
<dbReference type="Gene3D" id="1.10.10.2120">
    <property type="match status" value="1"/>
</dbReference>
<keyword evidence="2" id="KW-0808">Transferase</keyword>
<reference evidence="2 3" key="1">
    <citation type="submission" date="2023-05" db="EMBL/GenBank/DDBJ databases">
        <title>Lithophilousrod everest ZFBP1038 complete genpme.</title>
        <authorList>
            <person name="Tian M."/>
        </authorList>
    </citation>
    <scope>NUCLEOTIDE SEQUENCE [LARGE SCALE GENOMIC DNA]</scope>
    <source>
        <strain evidence="2 3">ZFBP1038</strain>
    </source>
</reference>
<accession>A0ABY8QR78</accession>
<sequence>MTRAEDVTPELLEIDEPDDRLRGKLRGELSRAALTLTVQRYERLFHALRLADQQIRSGALRCLDAIDRWAPEAGEEIRGTAEGSGLEVWQIAALNSRTEILSAALGARPGECSTVVSTKPRTLGAQTWDWHEELSESWHVQRITGQRFTHVGLTEYGILGKIGLNSAGLGVMFNILAHSRDESGGVPVHVVAARVLGGAGSVAEAVDILSLAPVRTSSAITVLDRASAVTVELSPAGHGKLVPENHRLLHTNHFLDPKLSFGEKAGVYEPDSQQRLALLETRTGQDFHPVSTGELHAYLHSTEDDGAELCCQPAAGAPLGQRWSTLATVTITPEDRAFNVMAGSPATGSRENSLQLTV</sequence>
<dbReference type="Gene3D" id="3.60.60.10">
    <property type="entry name" value="Penicillin V Acylase, Chain A"/>
    <property type="match status" value="1"/>
</dbReference>
<dbReference type="Pfam" id="PF03417">
    <property type="entry name" value="AAT"/>
    <property type="match status" value="1"/>
</dbReference>
<dbReference type="PANTHER" id="PTHR34180">
    <property type="entry name" value="PEPTIDASE C45"/>
    <property type="match status" value="1"/>
</dbReference>
<dbReference type="Proteomes" id="UP001209083">
    <property type="component" value="Chromosome"/>
</dbReference>
<proteinExistence type="predicted"/>
<keyword evidence="3" id="KW-1185">Reference proteome</keyword>
<dbReference type="InterPro" id="IPR047794">
    <property type="entry name" value="C45_proenzyme-like"/>
</dbReference>
<dbReference type="EMBL" id="CP090958">
    <property type="protein sequence ID" value="WGW11488.1"/>
    <property type="molecule type" value="Genomic_DNA"/>
</dbReference>
<keyword evidence="2" id="KW-0012">Acyltransferase</keyword>
<gene>
    <name evidence="2" type="ORF">LWF01_15545</name>
</gene>
<dbReference type="InterPro" id="IPR005079">
    <property type="entry name" value="Peptidase_C45_hydrolase"/>
</dbReference>
<evidence type="ECO:0000313" key="2">
    <source>
        <dbReference type="EMBL" id="WGW11488.1"/>
    </source>
</evidence>
<dbReference type="RefSeq" id="WP_349638278.1">
    <property type="nucleotide sequence ID" value="NZ_CP090958.1"/>
</dbReference>
<feature type="domain" description="Peptidase C45 hydrolase" evidence="1">
    <location>
        <begin position="122"/>
        <end position="346"/>
    </location>
</feature>
<dbReference type="NCBIfam" id="NF040521">
    <property type="entry name" value="C45_proenzyme"/>
    <property type="match status" value="1"/>
</dbReference>
<organism evidence="2 3">
    <name type="scientific">Saxibacter everestensis</name>
    <dbReference type="NCBI Taxonomy" id="2909229"/>
    <lineage>
        <taxon>Bacteria</taxon>
        <taxon>Bacillati</taxon>
        <taxon>Actinomycetota</taxon>
        <taxon>Actinomycetes</taxon>
        <taxon>Micrococcales</taxon>
        <taxon>Brevibacteriaceae</taxon>
        <taxon>Saxibacter</taxon>
    </lineage>
</organism>
<dbReference type="PANTHER" id="PTHR34180:SF1">
    <property type="entry name" value="BETA-ALANYL-DOPAMINE_CARCININE HYDROLASE"/>
    <property type="match status" value="1"/>
</dbReference>
<protein>
    <submittedName>
        <fullName evidence="2">C45 family autoproteolytic acyltransferase/hydrolase</fullName>
    </submittedName>
</protein>
<dbReference type="InterPro" id="IPR047801">
    <property type="entry name" value="Peptidase_C45"/>
</dbReference>